<feature type="region of interest" description="Disordered" evidence="1">
    <location>
        <begin position="290"/>
        <end position="396"/>
    </location>
</feature>
<organism evidence="2 3">
    <name type="scientific">Corchorus olitorius</name>
    <dbReference type="NCBI Taxonomy" id="93759"/>
    <lineage>
        <taxon>Eukaryota</taxon>
        <taxon>Viridiplantae</taxon>
        <taxon>Streptophyta</taxon>
        <taxon>Embryophyta</taxon>
        <taxon>Tracheophyta</taxon>
        <taxon>Spermatophyta</taxon>
        <taxon>Magnoliopsida</taxon>
        <taxon>eudicotyledons</taxon>
        <taxon>Gunneridae</taxon>
        <taxon>Pentapetalae</taxon>
        <taxon>rosids</taxon>
        <taxon>malvids</taxon>
        <taxon>Malvales</taxon>
        <taxon>Malvaceae</taxon>
        <taxon>Grewioideae</taxon>
        <taxon>Apeibeae</taxon>
        <taxon>Corchorus</taxon>
    </lineage>
</organism>
<comment type="caution">
    <text evidence="2">The sequence shown here is derived from an EMBL/GenBank/DDBJ whole genome shotgun (WGS) entry which is preliminary data.</text>
</comment>
<feature type="compositionally biased region" description="Polar residues" evidence="1">
    <location>
        <begin position="365"/>
        <end position="376"/>
    </location>
</feature>
<feature type="compositionally biased region" description="Low complexity" evidence="1">
    <location>
        <begin position="216"/>
        <end position="231"/>
    </location>
</feature>
<dbReference type="Proteomes" id="UP000187203">
    <property type="component" value="Unassembled WGS sequence"/>
</dbReference>
<feature type="compositionally biased region" description="Basic and acidic residues" evidence="1">
    <location>
        <begin position="130"/>
        <end position="147"/>
    </location>
</feature>
<evidence type="ECO:0000313" key="2">
    <source>
        <dbReference type="EMBL" id="OMP07043.1"/>
    </source>
</evidence>
<dbReference type="EMBL" id="AWUE01013430">
    <property type="protein sequence ID" value="OMP07043.1"/>
    <property type="molecule type" value="Genomic_DNA"/>
</dbReference>
<name>A0A1R3KIW8_9ROSI</name>
<sequence>MGSDEGKPFKKELRLIRDDIEMFAFGWIIRKYGSIDIYVEHSVVELVLAPMQIEYEKENPVEEVENPGDGFENPVDGVENSIDDGVGNPVEEVEMPGNGDDAEIDEGDDVQVDHEERVIDDAINVEDFNEDGRKDGEEPSVKKSKDKRLEFLNESGYFVEVENSSGCEDDEETKYARRGFRQAKYQMLEMPGMHDWNVGEEYVGPQPQPPPYRGQASTSVAAASTTTSSKSMGVNPDNQELNHQQSRQKEPVKRKTGAANASVSHTLADAYVEFSGFGACTASVSFAADAPAKVSASATTNANRTPRPVSAPISENPAPAKAQPFKPPKASSSSNHVAGKSSARDVENLGRHGAASNPKRKASSAAGTQDSNNTGKQLKCRKTTPSQGKDKGPWKL</sequence>
<evidence type="ECO:0000256" key="1">
    <source>
        <dbReference type="SAM" id="MobiDB-lite"/>
    </source>
</evidence>
<gene>
    <name evidence="2" type="ORF">COLO4_07680</name>
</gene>
<proteinExistence type="predicted"/>
<accession>A0A1R3KIW8</accession>
<keyword evidence="3" id="KW-1185">Reference proteome</keyword>
<dbReference type="AlphaFoldDB" id="A0A1R3KIW8"/>
<feature type="region of interest" description="Disordered" evidence="1">
    <location>
        <begin position="124"/>
        <end position="147"/>
    </location>
</feature>
<feature type="region of interest" description="Disordered" evidence="1">
    <location>
        <begin position="196"/>
        <end position="260"/>
    </location>
</feature>
<feature type="compositionally biased region" description="Polar residues" evidence="1">
    <location>
        <begin position="236"/>
        <end position="245"/>
    </location>
</feature>
<evidence type="ECO:0000313" key="3">
    <source>
        <dbReference type="Proteomes" id="UP000187203"/>
    </source>
</evidence>
<reference evidence="3" key="1">
    <citation type="submission" date="2013-09" db="EMBL/GenBank/DDBJ databases">
        <title>Corchorus olitorius genome sequencing.</title>
        <authorList>
            <person name="Alam M."/>
            <person name="Haque M.S."/>
            <person name="Islam M.S."/>
            <person name="Emdad E.M."/>
            <person name="Islam M.M."/>
            <person name="Ahmed B."/>
            <person name="Halim A."/>
            <person name="Hossen Q.M.M."/>
            <person name="Hossain M.Z."/>
            <person name="Ahmed R."/>
            <person name="Khan M.M."/>
            <person name="Islam R."/>
            <person name="Rashid M.M."/>
            <person name="Khan S.A."/>
            <person name="Rahman M.S."/>
            <person name="Alam M."/>
            <person name="Yahiya A.S."/>
            <person name="Khan M.S."/>
            <person name="Azam M.S."/>
            <person name="Haque T."/>
            <person name="Lashkar M.Z.H."/>
            <person name="Akhand A.I."/>
            <person name="Morshed G."/>
            <person name="Roy S."/>
            <person name="Uddin K.S."/>
            <person name="Rabeya T."/>
            <person name="Hossain A.S."/>
            <person name="Chowdhury A."/>
            <person name="Snigdha A.R."/>
            <person name="Mortoza M.S."/>
            <person name="Matin S.A."/>
            <person name="Hoque S.M.E."/>
            <person name="Islam M.K."/>
            <person name="Roy D.K."/>
            <person name="Haider R."/>
            <person name="Moosa M.M."/>
            <person name="Elias S.M."/>
            <person name="Hasan A.M."/>
            <person name="Jahan S."/>
            <person name="Shafiuddin M."/>
            <person name="Mahmood N."/>
            <person name="Shommy N.S."/>
        </authorList>
    </citation>
    <scope>NUCLEOTIDE SEQUENCE [LARGE SCALE GENOMIC DNA]</scope>
    <source>
        <strain evidence="3">cv. O-4</strain>
    </source>
</reference>
<protein>
    <submittedName>
        <fullName evidence="2">Uncharacterized protein</fullName>
    </submittedName>
</protein>
<feature type="compositionally biased region" description="Low complexity" evidence="1">
    <location>
        <begin position="317"/>
        <end position="334"/>
    </location>
</feature>